<keyword evidence="5" id="KW-1185">Reference proteome</keyword>
<organism evidence="4 5">
    <name type="scientific">Saccharibacillus endophyticus</name>
    <dbReference type="NCBI Taxonomy" id="2060666"/>
    <lineage>
        <taxon>Bacteria</taxon>
        <taxon>Bacillati</taxon>
        <taxon>Bacillota</taxon>
        <taxon>Bacilli</taxon>
        <taxon>Bacillales</taxon>
        <taxon>Paenibacillaceae</taxon>
        <taxon>Saccharibacillus</taxon>
    </lineage>
</organism>
<dbReference type="PROSITE" id="PS51186">
    <property type="entry name" value="GNAT"/>
    <property type="match status" value="1"/>
</dbReference>
<sequence>MEKQHEEIVIRVASVADLDQLAPLFDAYRVFYEQPSDLEGAKHFLTDRLGQLQSVVLLAEEKATDRAAGFTQLYPVFSSVSMQRSWILNDLYVDQYFRGAGVGSALLDAAARHARLTGAKGIALSTAPTNKTAQRLYESKGYKLDDEYLNYFLTLSKK</sequence>
<evidence type="ECO:0000256" key="2">
    <source>
        <dbReference type="ARBA" id="ARBA00023315"/>
    </source>
</evidence>
<protein>
    <submittedName>
        <fullName evidence="4">N-acetyltransferase</fullName>
    </submittedName>
</protein>
<dbReference type="SUPFAM" id="SSF55729">
    <property type="entry name" value="Acyl-CoA N-acyltransferases (Nat)"/>
    <property type="match status" value="1"/>
</dbReference>
<gene>
    <name evidence="4" type="ORF">GCM10007362_39890</name>
</gene>
<evidence type="ECO:0000256" key="1">
    <source>
        <dbReference type="ARBA" id="ARBA00022679"/>
    </source>
</evidence>
<accession>A0ABQ2A5D8</accession>
<feature type="domain" description="N-acetyltransferase" evidence="3">
    <location>
        <begin position="8"/>
        <end position="158"/>
    </location>
</feature>
<evidence type="ECO:0000313" key="5">
    <source>
        <dbReference type="Proteomes" id="UP000605427"/>
    </source>
</evidence>
<comment type="caution">
    <text evidence="4">The sequence shown here is derived from an EMBL/GenBank/DDBJ whole genome shotgun (WGS) entry which is preliminary data.</text>
</comment>
<dbReference type="EMBL" id="BMDD01000005">
    <property type="protein sequence ID" value="GGH84555.1"/>
    <property type="molecule type" value="Genomic_DNA"/>
</dbReference>
<name>A0ABQ2A5D8_9BACL</name>
<dbReference type="InterPro" id="IPR000182">
    <property type="entry name" value="GNAT_dom"/>
</dbReference>
<dbReference type="Proteomes" id="UP000605427">
    <property type="component" value="Unassembled WGS sequence"/>
</dbReference>
<dbReference type="InterPro" id="IPR016181">
    <property type="entry name" value="Acyl_CoA_acyltransferase"/>
</dbReference>
<dbReference type="RefSeq" id="WP_172241367.1">
    <property type="nucleotide sequence ID" value="NZ_BMDD01000005.1"/>
</dbReference>
<dbReference type="Gene3D" id="3.40.630.30">
    <property type="match status" value="1"/>
</dbReference>
<dbReference type="CDD" id="cd04301">
    <property type="entry name" value="NAT_SF"/>
    <property type="match status" value="1"/>
</dbReference>
<reference evidence="5" key="1">
    <citation type="journal article" date="2019" name="Int. J. Syst. Evol. Microbiol.">
        <title>The Global Catalogue of Microorganisms (GCM) 10K type strain sequencing project: providing services to taxonomists for standard genome sequencing and annotation.</title>
        <authorList>
            <consortium name="The Broad Institute Genomics Platform"/>
            <consortium name="The Broad Institute Genome Sequencing Center for Infectious Disease"/>
            <person name="Wu L."/>
            <person name="Ma J."/>
        </authorList>
    </citation>
    <scope>NUCLEOTIDE SEQUENCE [LARGE SCALE GENOMIC DNA]</scope>
    <source>
        <strain evidence="5">CCM 8702</strain>
    </source>
</reference>
<evidence type="ECO:0000313" key="4">
    <source>
        <dbReference type="EMBL" id="GGH84555.1"/>
    </source>
</evidence>
<dbReference type="InterPro" id="IPR050832">
    <property type="entry name" value="Bact_Acetyltransf"/>
</dbReference>
<dbReference type="Pfam" id="PF00583">
    <property type="entry name" value="Acetyltransf_1"/>
    <property type="match status" value="1"/>
</dbReference>
<keyword evidence="1" id="KW-0808">Transferase</keyword>
<evidence type="ECO:0000259" key="3">
    <source>
        <dbReference type="PROSITE" id="PS51186"/>
    </source>
</evidence>
<dbReference type="PANTHER" id="PTHR43877">
    <property type="entry name" value="AMINOALKYLPHOSPHONATE N-ACETYLTRANSFERASE-RELATED-RELATED"/>
    <property type="match status" value="1"/>
</dbReference>
<proteinExistence type="predicted"/>
<dbReference type="PANTHER" id="PTHR43877:SF2">
    <property type="entry name" value="AMINOALKYLPHOSPHONATE N-ACETYLTRANSFERASE-RELATED"/>
    <property type="match status" value="1"/>
</dbReference>
<keyword evidence="2" id="KW-0012">Acyltransferase</keyword>